<evidence type="ECO:0000313" key="1">
    <source>
        <dbReference type="EMBL" id="PXX52044.1"/>
    </source>
</evidence>
<sequence length="88" mass="10149">MNYQPGSSEYIRLLCGYLYCLGDISDVTLLEKVKYSINMEVGCMIDGEWIDSLNNGGVETQFTGSRQEIIDSFVLYYHNFRSEEDEEI</sequence>
<comment type="caution">
    <text evidence="1">The sequence shown here is derived from an EMBL/GenBank/DDBJ whole genome shotgun (WGS) entry which is preliminary data.</text>
</comment>
<organism evidence="1 2">
    <name type="scientific">Hungatella effluvii</name>
    <dbReference type="NCBI Taxonomy" id="1096246"/>
    <lineage>
        <taxon>Bacteria</taxon>
        <taxon>Bacillati</taxon>
        <taxon>Bacillota</taxon>
        <taxon>Clostridia</taxon>
        <taxon>Lachnospirales</taxon>
        <taxon>Lachnospiraceae</taxon>
        <taxon>Hungatella</taxon>
    </lineage>
</organism>
<gene>
    <name evidence="1" type="ORF">DFR60_108129</name>
</gene>
<keyword evidence="2" id="KW-1185">Reference proteome</keyword>
<dbReference type="Proteomes" id="UP000248057">
    <property type="component" value="Unassembled WGS sequence"/>
</dbReference>
<reference evidence="1 2" key="1">
    <citation type="submission" date="2018-05" db="EMBL/GenBank/DDBJ databases">
        <title>Genomic Encyclopedia of Type Strains, Phase IV (KMG-IV): sequencing the most valuable type-strain genomes for metagenomic binning, comparative biology and taxonomic classification.</title>
        <authorList>
            <person name="Goeker M."/>
        </authorList>
    </citation>
    <scope>NUCLEOTIDE SEQUENCE [LARGE SCALE GENOMIC DNA]</scope>
    <source>
        <strain evidence="1 2">DSM 24995</strain>
    </source>
</reference>
<evidence type="ECO:0000313" key="2">
    <source>
        <dbReference type="Proteomes" id="UP000248057"/>
    </source>
</evidence>
<protein>
    <submittedName>
        <fullName evidence="1">Uncharacterized protein</fullName>
    </submittedName>
</protein>
<proteinExistence type="predicted"/>
<dbReference type="AlphaFoldDB" id="A0A2V3Y244"/>
<accession>A0A2V3Y244</accession>
<name>A0A2V3Y244_9FIRM</name>
<dbReference type="EMBL" id="QJKD01000008">
    <property type="protein sequence ID" value="PXX52044.1"/>
    <property type="molecule type" value="Genomic_DNA"/>
</dbReference>